<gene>
    <name evidence="3" type="ORF">PMH09_10890</name>
</gene>
<evidence type="ECO:0000259" key="2">
    <source>
        <dbReference type="Pfam" id="PF05729"/>
    </source>
</evidence>
<feature type="transmembrane region" description="Helical" evidence="1">
    <location>
        <begin position="900"/>
        <end position="919"/>
    </location>
</feature>
<name>A0ABT7BX91_9CYAN</name>
<dbReference type="Gene3D" id="3.40.50.300">
    <property type="entry name" value="P-loop containing nucleotide triphosphate hydrolases"/>
    <property type="match status" value="1"/>
</dbReference>
<feature type="transmembrane region" description="Helical" evidence="1">
    <location>
        <begin position="739"/>
        <end position="758"/>
    </location>
</feature>
<keyword evidence="1" id="KW-0812">Transmembrane</keyword>
<feature type="transmembrane region" description="Helical" evidence="1">
    <location>
        <begin position="835"/>
        <end position="853"/>
    </location>
</feature>
<proteinExistence type="predicted"/>
<dbReference type="RefSeq" id="WP_347179036.1">
    <property type="nucleotide sequence ID" value="NZ_JAQOSQ010000009.1"/>
</dbReference>
<dbReference type="Pfam" id="PF05729">
    <property type="entry name" value="NACHT"/>
    <property type="match status" value="1"/>
</dbReference>
<sequence>MGIKRSLFRLTICSGFVLGGTVFPALLAKEVLTWGLLATALGGVAMGNTANAIDDLTQGNNSGRVSLDDGDLKCDRDLMRAVGNAISAVIALEATQQRPKIRWNLERIAAHAKDNWVKMAREGLTQQRYPELQAGKLDQFFTPEERRLTQQGKLTETEWGEIFDYLNSAACKNGSLFLPSDVRENVAERLHTTFLVALQQTLKEDFQQDGTAFAGFILQLLTEMKAQLSQLQTSQVGVTPAKLTQILQQLEQTEAQLGVTVTQQQDFFREISDNIDSGFTQVCQQLGVMETTITKLLQTLEERIELLHQEVTDFRQEMRQEFEVLQNQPRGRQLSKREYRSRQKLLSDMRTEVKERLNQSLHQAAHRAALLNLGKEQQPHQVQRPWDMSVKVGEQQSVQLPAQTTIIDVFDNPAISGKFLILGKPGGGKTTTLLELAEVLIERADEDSNAPIPVILELSNWKELTKQKFPNFWERTKYDPSIQEWVLSQLKGVNRDLGKQWLQEKELVLLLDGLDELKPERQAKCVRAINQFLESEFSPLHLVVCSRQEEYEDYEEILHLNSAIYLEDLTVEQMQDYFNSVDLAAFWTSIKDSIEIVNFIRQPLFLAISSIAYKQLDVEEWRNCNTEERAINYLLGIYRIKMLGKNDIEYIKYCQSCLCRLAKGIGQNNGFRVKELDFNFVDSWIVVRTINHISLSLAFLSFPIIPFLIPLEINIFNGVMLAIMYVHTSIIIIEESRYLELWSLVLTTMFALGIMVEFSYYVHHIIGQEYVLRFSWIISLIYWIMFALQIKVNNFLDTEREIPQKLYQVKKFNSAIIDRMLKYASYRFSPEKKNQTLIIIATSLLSLFLSYGVTNGNWFVQTSLGYLSVLPKKLLEVLLIALFVPSFAMLLFSLGLMVFVYIYFLALLSAFSIDCCHVIRRYILRIYLGLTGQMPWNITDFLDDCTERLILQRVGNRYRFIHRLVQEHFAQLEIQNK</sequence>
<evidence type="ECO:0000256" key="1">
    <source>
        <dbReference type="SAM" id="Phobius"/>
    </source>
</evidence>
<dbReference type="InterPro" id="IPR027417">
    <property type="entry name" value="P-loop_NTPase"/>
</dbReference>
<feature type="transmembrane region" description="Helical" evidence="1">
    <location>
        <begin position="715"/>
        <end position="733"/>
    </location>
</feature>
<accession>A0ABT7BX91</accession>
<dbReference type="InterPro" id="IPR007111">
    <property type="entry name" value="NACHT_NTPase"/>
</dbReference>
<evidence type="ECO:0000313" key="4">
    <source>
        <dbReference type="Proteomes" id="UP001232992"/>
    </source>
</evidence>
<dbReference type="SUPFAM" id="SSF52540">
    <property type="entry name" value="P-loop containing nucleoside triphosphate hydrolases"/>
    <property type="match status" value="1"/>
</dbReference>
<comment type="caution">
    <text evidence="3">The sequence shown here is derived from an EMBL/GenBank/DDBJ whole genome shotgun (WGS) entry which is preliminary data.</text>
</comment>
<protein>
    <submittedName>
        <fullName evidence="3">NACHT domain-containing protein</fullName>
    </submittedName>
</protein>
<organism evidence="3 4">
    <name type="scientific">Roseofilum casamattae BLCC-M143</name>
    <dbReference type="NCBI Taxonomy" id="3022442"/>
    <lineage>
        <taxon>Bacteria</taxon>
        <taxon>Bacillati</taxon>
        <taxon>Cyanobacteriota</taxon>
        <taxon>Cyanophyceae</taxon>
        <taxon>Desertifilales</taxon>
        <taxon>Desertifilaceae</taxon>
        <taxon>Roseofilum</taxon>
        <taxon>Roseofilum casamattae</taxon>
    </lineage>
</organism>
<reference evidence="3 4" key="1">
    <citation type="submission" date="2023-01" db="EMBL/GenBank/DDBJ databases">
        <title>Novel diversity within Roseofilum (Cyanobacteria; Desertifilaceae) from marine benthic mats with descriptions of four novel species.</title>
        <authorList>
            <person name="Wang Y."/>
            <person name="Berthold D.E."/>
            <person name="Hu J."/>
            <person name="Lefler F.W."/>
            <person name="Laughinghouse H.D. IV."/>
        </authorList>
    </citation>
    <scope>NUCLEOTIDE SEQUENCE [LARGE SCALE GENOMIC DNA]</scope>
    <source>
        <strain evidence="3 4">BLCC-M143</strain>
    </source>
</reference>
<dbReference type="EMBL" id="JAQOSQ010000009">
    <property type="protein sequence ID" value="MDJ1183695.1"/>
    <property type="molecule type" value="Genomic_DNA"/>
</dbReference>
<feature type="domain" description="NACHT" evidence="2">
    <location>
        <begin position="420"/>
        <end position="579"/>
    </location>
</feature>
<evidence type="ECO:0000313" key="3">
    <source>
        <dbReference type="EMBL" id="MDJ1183695.1"/>
    </source>
</evidence>
<keyword evidence="1" id="KW-1133">Transmembrane helix</keyword>
<keyword evidence="4" id="KW-1185">Reference proteome</keyword>
<feature type="transmembrane region" description="Helical" evidence="1">
    <location>
        <begin position="770"/>
        <end position="790"/>
    </location>
</feature>
<keyword evidence="1" id="KW-0472">Membrane</keyword>
<dbReference type="Proteomes" id="UP001232992">
    <property type="component" value="Unassembled WGS sequence"/>
</dbReference>